<organism evidence="2 3">
    <name type="scientific">Extremus antarcticus</name>
    <dbReference type="NCBI Taxonomy" id="702011"/>
    <lineage>
        <taxon>Eukaryota</taxon>
        <taxon>Fungi</taxon>
        <taxon>Dikarya</taxon>
        <taxon>Ascomycota</taxon>
        <taxon>Pezizomycotina</taxon>
        <taxon>Dothideomycetes</taxon>
        <taxon>Dothideomycetidae</taxon>
        <taxon>Mycosphaerellales</taxon>
        <taxon>Extremaceae</taxon>
        <taxon>Extremus</taxon>
    </lineage>
</organism>
<sequence>MGDVTTHFSEYARDFDKALELCHQGNRKEGIAAAKRNLTKAADMERGLILRNIVLIVDAETDDWHEAEEWRQFGERIYAETVTELAALTLGPKYDKAKVALDGHRATLDLLKFKLDTWDERMDSEIVQDGLRGFGEAVKAVKDVVVKDSTDRQGVEEDGVANTGTEKGSAEKGDAMREGDGTEGKKGE</sequence>
<proteinExistence type="predicted"/>
<gene>
    <name evidence="2" type="ORF">LTR09_001418</name>
</gene>
<protein>
    <submittedName>
        <fullName evidence="2">Uncharacterized protein</fullName>
    </submittedName>
</protein>
<evidence type="ECO:0000313" key="2">
    <source>
        <dbReference type="EMBL" id="KAK3058340.1"/>
    </source>
</evidence>
<dbReference type="AlphaFoldDB" id="A0AAJ0LWQ5"/>
<feature type="region of interest" description="Disordered" evidence="1">
    <location>
        <begin position="149"/>
        <end position="188"/>
    </location>
</feature>
<feature type="compositionally biased region" description="Basic and acidic residues" evidence="1">
    <location>
        <begin position="168"/>
        <end position="188"/>
    </location>
</feature>
<accession>A0AAJ0LWQ5</accession>
<evidence type="ECO:0000256" key="1">
    <source>
        <dbReference type="SAM" id="MobiDB-lite"/>
    </source>
</evidence>
<keyword evidence="3" id="KW-1185">Reference proteome</keyword>
<name>A0AAJ0LWQ5_9PEZI</name>
<evidence type="ECO:0000313" key="3">
    <source>
        <dbReference type="Proteomes" id="UP001271007"/>
    </source>
</evidence>
<dbReference type="Proteomes" id="UP001271007">
    <property type="component" value="Unassembled WGS sequence"/>
</dbReference>
<reference evidence="2" key="1">
    <citation type="submission" date="2023-04" db="EMBL/GenBank/DDBJ databases">
        <title>Black Yeasts Isolated from many extreme environments.</title>
        <authorList>
            <person name="Coleine C."/>
            <person name="Stajich J.E."/>
            <person name="Selbmann L."/>
        </authorList>
    </citation>
    <scope>NUCLEOTIDE SEQUENCE</scope>
    <source>
        <strain evidence="2">CCFEE 5312</strain>
    </source>
</reference>
<dbReference type="EMBL" id="JAWDJX010000002">
    <property type="protein sequence ID" value="KAK3058340.1"/>
    <property type="molecule type" value="Genomic_DNA"/>
</dbReference>
<comment type="caution">
    <text evidence="2">The sequence shown here is derived from an EMBL/GenBank/DDBJ whole genome shotgun (WGS) entry which is preliminary data.</text>
</comment>